<dbReference type="PANTHER" id="PTHR30346">
    <property type="entry name" value="TRANSCRIPTIONAL DUAL REGULATOR HCAR-RELATED"/>
    <property type="match status" value="1"/>
</dbReference>
<evidence type="ECO:0000259" key="7">
    <source>
        <dbReference type="Pfam" id="PF03466"/>
    </source>
</evidence>
<dbReference type="AlphaFoldDB" id="A0A9X3LK85"/>
<dbReference type="GO" id="GO:0003700">
    <property type="term" value="F:DNA-binding transcription factor activity"/>
    <property type="evidence" value="ECO:0007669"/>
    <property type="project" value="TreeGrafter"/>
</dbReference>
<organism evidence="8 9">
    <name type="scientific">Corynebacterium evansiae</name>
    <dbReference type="NCBI Taxonomy" id="2913499"/>
    <lineage>
        <taxon>Bacteria</taxon>
        <taxon>Bacillati</taxon>
        <taxon>Actinomycetota</taxon>
        <taxon>Actinomycetes</taxon>
        <taxon>Mycobacteriales</taxon>
        <taxon>Corynebacteriaceae</taxon>
        <taxon>Corynebacterium</taxon>
    </lineage>
</organism>
<name>A0A9X3LK85_9CORY</name>
<evidence type="ECO:0000256" key="2">
    <source>
        <dbReference type="ARBA" id="ARBA00023015"/>
    </source>
</evidence>
<keyword evidence="9" id="KW-1185">Reference proteome</keyword>
<evidence type="ECO:0000313" key="9">
    <source>
        <dbReference type="Proteomes" id="UP001146469"/>
    </source>
</evidence>
<feature type="region of interest" description="Disordered" evidence="6">
    <location>
        <begin position="199"/>
        <end position="235"/>
    </location>
</feature>
<keyword evidence="2" id="KW-0805">Transcription regulation</keyword>
<feature type="compositionally biased region" description="Basic residues" evidence="6">
    <location>
        <begin position="220"/>
        <end position="235"/>
    </location>
</feature>
<dbReference type="SUPFAM" id="SSF53850">
    <property type="entry name" value="Periplasmic binding protein-like II"/>
    <property type="match status" value="1"/>
</dbReference>
<comment type="similarity">
    <text evidence="1">Belongs to the LysR transcriptional regulatory family.</text>
</comment>
<dbReference type="InterPro" id="IPR005119">
    <property type="entry name" value="LysR_subst-bd"/>
</dbReference>
<keyword evidence="3" id="KW-0238">DNA-binding</keyword>
<keyword evidence="4" id="KW-0010">Activator</keyword>
<reference evidence="8" key="1">
    <citation type="submission" date="2022-02" db="EMBL/GenBank/DDBJ databases">
        <title>Corynebacterium sp. from urogenital microbiome.</title>
        <authorList>
            <person name="Cappelli E.A."/>
            <person name="Ribeiro T.G."/>
            <person name="Peixe L."/>
        </authorList>
    </citation>
    <scope>NUCLEOTIDE SEQUENCE</scope>
    <source>
        <strain evidence="8">C8Ua_174</strain>
    </source>
</reference>
<dbReference type="GO" id="GO:0032993">
    <property type="term" value="C:protein-DNA complex"/>
    <property type="evidence" value="ECO:0007669"/>
    <property type="project" value="TreeGrafter"/>
</dbReference>
<evidence type="ECO:0000313" key="8">
    <source>
        <dbReference type="EMBL" id="MCZ9289496.1"/>
    </source>
</evidence>
<keyword evidence="5" id="KW-0804">Transcription</keyword>
<sequence>MPTQQNRAAKPRQHLKVVFSTGVQPDKWFRRFDERVPGWKIASAGTDDPLPYIRAGQADVALVRLPAEGLERPADMHEVALYEEQIGVAAPKEHPVKVMDSINFRELADEKLMYVTPPTGWDDVAALREALQVVAANVGIAVAPRPLLRAINQRGVVHRDLLGIDATTCPRTRVALMWLTESDSDVIQDFVGICKGRTASSSRQVAKQGRGGVNKSADKTKKRGKKKTSQGARRK</sequence>
<dbReference type="GO" id="GO:0003677">
    <property type="term" value="F:DNA binding"/>
    <property type="evidence" value="ECO:0007669"/>
    <property type="project" value="UniProtKB-KW"/>
</dbReference>
<dbReference type="RefSeq" id="WP_269944333.1">
    <property type="nucleotide sequence ID" value="NZ_JAKMUT010000003.1"/>
</dbReference>
<feature type="domain" description="LysR substrate-binding" evidence="7">
    <location>
        <begin position="27"/>
        <end position="124"/>
    </location>
</feature>
<dbReference type="PANTHER" id="PTHR30346:SF0">
    <property type="entry name" value="HCA OPERON TRANSCRIPTIONAL ACTIVATOR HCAR"/>
    <property type="match status" value="1"/>
</dbReference>
<protein>
    <submittedName>
        <fullName evidence="8">LysR substrate-binding domain-containing protein</fullName>
    </submittedName>
</protein>
<evidence type="ECO:0000256" key="5">
    <source>
        <dbReference type="ARBA" id="ARBA00023163"/>
    </source>
</evidence>
<dbReference type="Gene3D" id="3.40.190.10">
    <property type="entry name" value="Periplasmic binding protein-like II"/>
    <property type="match status" value="4"/>
</dbReference>
<gene>
    <name evidence="8" type="ORF">L8V00_04635</name>
</gene>
<accession>A0A9X3LK85</accession>
<comment type="caution">
    <text evidence="8">The sequence shown here is derived from an EMBL/GenBank/DDBJ whole genome shotgun (WGS) entry which is preliminary data.</text>
</comment>
<evidence type="ECO:0000256" key="1">
    <source>
        <dbReference type="ARBA" id="ARBA00009437"/>
    </source>
</evidence>
<dbReference type="EMBL" id="JAKMUT010000003">
    <property type="protein sequence ID" value="MCZ9289496.1"/>
    <property type="molecule type" value="Genomic_DNA"/>
</dbReference>
<evidence type="ECO:0000256" key="6">
    <source>
        <dbReference type="SAM" id="MobiDB-lite"/>
    </source>
</evidence>
<evidence type="ECO:0000256" key="4">
    <source>
        <dbReference type="ARBA" id="ARBA00023159"/>
    </source>
</evidence>
<evidence type="ECO:0000256" key="3">
    <source>
        <dbReference type="ARBA" id="ARBA00023125"/>
    </source>
</evidence>
<dbReference type="Pfam" id="PF03466">
    <property type="entry name" value="LysR_substrate"/>
    <property type="match status" value="1"/>
</dbReference>
<dbReference type="Proteomes" id="UP001146469">
    <property type="component" value="Unassembled WGS sequence"/>
</dbReference>
<proteinExistence type="inferred from homology"/>